<proteinExistence type="predicted"/>
<organism evidence="1 2">
    <name type="scientific">Tilletia caries</name>
    <name type="common">wheat bunt fungus</name>
    <dbReference type="NCBI Taxonomy" id="13290"/>
    <lineage>
        <taxon>Eukaryota</taxon>
        <taxon>Fungi</taxon>
        <taxon>Dikarya</taxon>
        <taxon>Basidiomycota</taxon>
        <taxon>Ustilaginomycotina</taxon>
        <taxon>Exobasidiomycetes</taxon>
        <taxon>Tilletiales</taxon>
        <taxon>Tilletiaceae</taxon>
        <taxon>Tilletia</taxon>
    </lineage>
</organism>
<reference evidence="1" key="1">
    <citation type="submission" date="2016-04" db="EMBL/GenBank/DDBJ databases">
        <authorList>
            <person name="Nguyen H.D."/>
            <person name="Kesanakurti P."/>
            <person name="Cullis J."/>
            <person name="Levesque C.A."/>
            <person name="Hambleton S."/>
        </authorList>
    </citation>
    <scope>NUCLEOTIDE SEQUENCE</scope>
    <source>
        <strain evidence="1">DAOMC 238032</strain>
    </source>
</reference>
<dbReference type="AlphaFoldDB" id="A0A177TNJ0"/>
<evidence type="ECO:0000313" key="1">
    <source>
        <dbReference type="EMBL" id="KAE8248701.1"/>
    </source>
</evidence>
<evidence type="ECO:0000313" key="2">
    <source>
        <dbReference type="Proteomes" id="UP000077671"/>
    </source>
</evidence>
<comment type="caution">
    <text evidence="1">The sequence shown here is derived from an EMBL/GenBank/DDBJ whole genome shotgun (WGS) entry which is preliminary data.</text>
</comment>
<gene>
    <name evidence="1" type="ORF">A4X03_0g6718</name>
</gene>
<dbReference type="EMBL" id="LWDD02001369">
    <property type="protein sequence ID" value="KAE8248701.1"/>
    <property type="molecule type" value="Genomic_DNA"/>
</dbReference>
<dbReference type="Proteomes" id="UP000077671">
    <property type="component" value="Unassembled WGS sequence"/>
</dbReference>
<dbReference type="Gene3D" id="3.10.10.10">
    <property type="entry name" value="HIV Type 1 Reverse Transcriptase, subunit A, domain 1"/>
    <property type="match status" value="1"/>
</dbReference>
<dbReference type="InterPro" id="IPR043128">
    <property type="entry name" value="Rev_trsase/Diguanyl_cyclase"/>
</dbReference>
<accession>A0A177TNJ0</accession>
<name>A0A177TNJ0_9BASI</name>
<protein>
    <submittedName>
        <fullName evidence="1">Uncharacterized protein</fullName>
    </submittedName>
</protein>
<dbReference type="SUPFAM" id="SSF56672">
    <property type="entry name" value="DNA/RNA polymerases"/>
    <property type="match status" value="1"/>
</dbReference>
<dbReference type="Gene3D" id="3.30.70.270">
    <property type="match status" value="1"/>
</dbReference>
<reference evidence="1" key="2">
    <citation type="journal article" date="2019" name="IMA Fungus">
        <title>Genome sequencing and comparison of five Tilletia species to identify candidate genes for the detection of regulated species infecting wheat.</title>
        <authorList>
            <person name="Nguyen H.D.T."/>
            <person name="Sultana T."/>
            <person name="Kesanakurti P."/>
            <person name="Hambleton S."/>
        </authorList>
    </citation>
    <scope>NUCLEOTIDE SEQUENCE</scope>
    <source>
        <strain evidence="1">DAOMC 238032</strain>
    </source>
</reference>
<sequence length="120" mass="13218">MLSPFQTSPLGLVPKPNGKWRMVQDFSYPKKEAYASVNSYIESDEFVCAWDGFLALVDLICSFPSGSDAVMADAKEAFRAIPARPDQLPGLVYKTPDNKYIVDLRLPFGLASAMGVGPRR</sequence>
<dbReference type="InterPro" id="IPR043502">
    <property type="entry name" value="DNA/RNA_pol_sf"/>
</dbReference>